<dbReference type="Gene3D" id="3.30.210.10">
    <property type="entry name" value="DNA polymerase, thumb domain"/>
    <property type="match status" value="1"/>
</dbReference>
<evidence type="ECO:0000313" key="6">
    <source>
        <dbReference type="Proteomes" id="UP000316626"/>
    </source>
</evidence>
<evidence type="ECO:0000259" key="4">
    <source>
        <dbReference type="SMART" id="SM00483"/>
    </source>
</evidence>
<dbReference type="SUPFAM" id="SSF81301">
    <property type="entry name" value="Nucleotidyltransferase"/>
    <property type="match status" value="1"/>
</dbReference>
<sequence length="567" mass="64475">MDKKTIIKTLEKIALYMELQGENPFKVSAFRKAAQVLELDARSLTEMDNILTLKGIGAATGAVIEDLINHGESSLLIELQNKVPSGLLPLLKLPGLGGKKIAKLYKELQIDSIESLKEACEAKKVQTLAGFAAKTEEKILLEIEALQTKPERTAVWQLEPIVEMIERKLKTITKIAKFSVAGSYRRIKEASKDIDFIIATSSPKEVRDELLNELPILKTIAAGDTKVSVTLDVENEVDVDFRLVELHQYASALNHFTGSKDHNIKMRQIAKEQGKKISEYGVELEDGNMQHFHSEEDFYAYFDLPFIPPTVREDGSEFTKLDQLPFLVELDDIKGDFHMHTTWSDGAHSIEEMVEACRQKGYSHVVITDHSDYLKVANGLSKERLLHQIEIIRSLNEKYKDIEILAGTEMDILPDGSLDFEDEVLQQLDFVIASIHSSFSQPQEKIMERLFHAIKNPNVDMIAHPTGRIIEQRNGYNPDVPTLIEWAKEYGKILELNANPYRLDLQTEYLKLAKEKGVPIAINTDAHHINQLKYMDIGVRYAQKAWLHKENVVNTWTLEKFMHYITK</sequence>
<keyword evidence="1" id="KW-0808">Transferase</keyword>
<dbReference type="Gene3D" id="1.10.150.110">
    <property type="entry name" value="DNA polymerase beta, N-terminal domain-like"/>
    <property type="match status" value="1"/>
</dbReference>
<dbReference type="PANTHER" id="PTHR36928">
    <property type="entry name" value="PHOSPHATASE YCDX-RELATED"/>
    <property type="match status" value="1"/>
</dbReference>
<comment type="caution">
    <text evidence="5">The sequence shown here is derived from an EMBL/GenBank/DDBJ whole genome shotgun (WGS) entry which is preliminary data.</text>
</comment>
<dbReference type="InterPro" id="IPR022312">
    <property type="entry name" value="DNA_pol_X"/>
</dbReference>
<dbReference type="GO" id="GO:0004527">
    <property type="term" value="F:exonuclease activity"/>
    <property type="evidence" value="ECO:0007669"/>
    <property type="project" value="UniProtKB-KW"/>
</dbReference>
<dbReference type="FunFam" id="3.20.20.140:FF:000047">
    <property type="entry name" value="PHP domain-containing protein"/>
    <property type="match status" value="1"/>
</dbReference>
<proteinExistence type="predicted"/>
<dbReference type="SMART" id="SM00481">
    <property type="entry name" value="POLIIIAc"/>
    <property type="match status" value="1"/>
</dbReference>
<dbReference type="GO" id="GO:0003677">
    <property type="term" value="F:DNA binding"/>
    <property type="evidence" value="ECO:0007669"/>
    <property type="project" value="InterPro"/>
</dbReference>
<dbReference type="InterPro" id="IPR022311">
    <property type="entry name" value="PolX-like"/>
</dbReference>
<dbReference type="InterPro" id="IPR047967">
    <property type="entry name" value="PolX_PHP"/>
</dbReference>
<dbReference type="PANTHER" id="PTHR36928:SF1">
    <property type="entry name" value="PHOSPHATASE YCDX-RELATED"/>
    <property type="match status" value="1"/>
</dbReference>
<dbReference type="InterPro" id="IPR016195">
    <property type="entry name" value="Pol/histidinol_Pase-like"/>
</dbReference>
<keyword evidence="6" id="KW-1185">Reference proteome</keyword>
<keyword evidence="5" id="KW-0269">Exonuclease</keyword>
<dbReference type="NCBIfam" id="NF006375">
    <property type="entry name" value="PRK08609.1"/>
    <property type="match status" value="1"/>
</dbReference>
<dbReference type="PRINTS" id="PR00869">
    <property type="entry name" value="DNAPOLX"/>
</dbReference>
<dbReference type="InterPro" id="IPR010996">
    <property type="entry name" value="HHH_MUS81"/>
</dbReference>
<dbReference type="GO" id="GO:0005829">
    <property type="term" value="C:cytosol"/>
    <property type="evidence" value="ECO:0007669"/>
    <property type="project" value="TreeGrafter"/>
</dbReference>
<feature type="domain" description="Polymerase/histidinol phosphatase N-terminal" evidence="3">
    <location>
        <begin position="335"/>
        <end position="414"/>
    </location>
</feature>
<dbReference type="Pfam" id="PF02811">
    <property type="entry name" value="PHP"/>
    <property type="match status" value="1"/>
</dbReference>
<organism evidence="5 6">
    <name type="scientific">Psychrobacillus vulpis</name>
    <dbReference type="NCBI Taxonomy" id="2325572"/>
    <lineage>
        <taxon>Bacteria</taxon>
        <taxon>Bacillati</taxon>
        <taxon>Bacillota</taxon>
        <taxon>Bacilli</taxon>
        <taxon>Bacillales</taxon>
        <taxon>Bacillaceae</taxon>
        <taxon>Psychrobacillus</taxon>
    </lineage>
</organism>
<dbReference type="AlphaFoldDB" id="A0A544TQY4"/>
<dbReference type="InterPro" id="IPR043519">
    <property type="entry name" value="NT_sf"/>
</dbReference>
<dbReference type="Pfam" id="PF14792">
    <property type="entry name" value="DNA_pol_B_palm"/>
    <property type="match status" value="1"/>
</dbReference>
<keyword evidence="5" id="KW-0378">Hydrolase</keyword>
<feature type="domain" description="DNA-directed DNA polymerase X" evidence="4">
    <location>
        <begin position="1"/>
        <end position="313"/>
    </location>
</feature>
<keyword evidence="5" id="KW-0540">Nuclease</keyword>
<protein>
    <submittedName>
        <fullName evidence="5">DNA polymerase/3'-5' exonuclease PolX</fullName>
    </submittedName>
</protein>
<dbReference type="OrthoDB" id="9808747at2"/>
<reference evidence="5 6" key="1">
    <citation type="submission" date="2019-06" db="EMBL/GenBank/DDBJ databases">
        <title>Psychrobacillus vulpis sp. nov., a new species isolated from feces of a red fox that inhabits in The Tablas de Daimiel Natural Park, Albacete, Spain.</title>
        <authorList>
            <person name="Rodriguez M."/>
            <person name="Reina J.C."/>
            <person name="Bejar V."/>
            <person name="Llamas I."/>
        </authorList>
    </citation>
    <scope>NUCLEOTIDE SEQUENCE [LARGE SCALE GENOMIC DNA]</scope>
    <source>
        <strain evidence="5 6">Z8</strain>
    </source>
</reference>
<dbReference type="Proteomes" id="UP000316626">
    <property type="component" value="Unassembled WGS sequence"/>
</dbReference>
<dbReference type="GO" id="GO:0006281">
    <property type="term" value="P:DNA repair"/>
    <property type="evidence" value="ECO:0007669"/>
    <property type="project" value="InterPro"/>
</dbReference>
<dbReference type="CDD" id="cd07436">
    <property type="entry name" value="PHP_PolX"/>
    <property type="match status" value="1"/>
</dbReference>
<dbReference type="PIRSF" id="PIRSF005047">
    <property type="entry name" value="UCP005047_YshC"/>
    <property type="match status" value="1"/>
</dbReference>
<evidence type="ECO:0000256" key="1">
    <source>
        <dbReference type="ARBA" id="ARBA00022679"/>
    </source>
</evidence>
<dbReference type="EMBL" id="VDGI01000010">
    <property type="protein sequence ID" value="TQR19864.1"/>
    <property type="molecule type" value="Genomic_DNA"/>
</dbReference>
<dbReference type="Pfam" id="PF14520">
    <property type="entry name" value="HHH_5"/>
    <property type="match status" value="1"/>
</dbReference>
<keyword evidence="2" id="KW-0548">Nucleotidyltransferase</keyword>
<dbReference type="SUPFAM" id="SSF158702">
    <property type="entry name" value="Sec63 N-terminal domain-like"/>
    <property type="match status" value="1"/>
</dbReference>
<dbReference type="InterPro" id="IPR003141">
    <property type="entry name" value="Pol/His_phosphatase_N"/>
</dbReference>
<dbReference type="GO" id="GO:0042578">
    <property type="term" value="F:phosphoric ester hydrolase activity"/>
    <property type="evidence" value="ECO:0007669"/>
    <property type="project" value="TreeGrafter"/>
</dbReference>
<dbReference type="InterPro" id="IPR028207">
    <property type="entry name" value="DNA_pol_B_palm_palm"/>
</dbReference>
<dbReference type="InterPro" id="IPR027421">
    <property type="entry name" value="DNA_pol_lamdba_lyase_dom_sf"/>
</dbReference>
<dbReference type="GO" id="GO:0008270">
    <property type="term" value="F:zinc ion binding"/>
    <property type="evidence" value="ECO:0007669"/>
    <property type="project" value="TreeGrafter"/>
</dbReference>
<dbReference type="RefSeq" id="WP_142642552.1">
    <property type="nucleotide sequence ID" value="NZ_VDGI01000010.1"/>
</dbReference>
<dbReference type="SUPFAM" id="SSF47802">
    <property type="entry name" value="DNA polymerase beta, N-terminal domain-like"/>
    <property type="match status" value="1"/>
</dbReference>
<dbReference type="CDD" id="cd00141">
    <property type="entry name" value="NT_POLXc"/>
    <property type="match status" value="1"/>
</dbReference>
<dbReference type="SUPFAM" id="SSF89550">
    <property type="entry name" value="PHP domain-like"/>
    <property type="match status" value="1"/>
</dbReference>
<dbReference type="Gene3D" id="3.30.460.10">
    <property type="entry name" value="Beta Polymerase, domain 2"/>
    <property type="match status" value="1"/>
</dbReference>
<accession>A0A544TQY4</accession>
<dbReference type="Gene3D" id="1.10.150.20">
    <property type="entry name" value="5' to 3' exonuclease, C-terminal subdomain"/>
    <property type="match status" value="1"/>
</dbReference>
<evidence type="ECO:0000259" key="3">
    <source>
        <dbReference type="SMART" id="SM00481"/>
    </source>
</evidence>
<dbReference type="Pfam" id="PF14716">
    <property type="entry name" value="HHH_8"/>
    <property type="match status" value="1"/>
</dbReference>
<name>A0A544TQY4_9BACI</name>
<dbReference type="InterPro" id="IPR029398">
    <property type="entry name" value="PolB_thumb"/>
</dbReference>
<evidence type="ECO:0000313" key="5">
    <source>
        <dbReference type="EMBL" id="TQR19864.1"/>
    </source>
</evidence>
<dbReference type="InterPro" id="IPR037160">
    <property type="entry name" value="DNA_Pol_thumb_sf"/>
</dbReference>
<dbReference type="Gene3D" id="3.20.20.140">
    <property type="entry name" value="Metal-dependent hydrolases"/>
    <property type="match status" value="1"/>
</dbReference>
<dbReference type="SMART" id="SM00483">
    <property type="entry name" value="POLXc"/>
    <property type="match status" value="1"/>
</dbReference>
<dbReference type="InterPro" id="IPR004013">
    <property type="entry name" value="PHP_dom"/>
</dbReference>
<dbReference type="GO" id="GO:0003887">
    <property type="term" value="F:DNA-directed DNA polymerase activity"/>
    <property type="evidence" value="ECO:0007669"/>
    <property type="project" value="InterPro"/>
</dbReference>
<dbReference type="InterPro" id="IPR050243">
    <property type="entry name" value="PHP_phosphatase"/>
</dbReference>
<dbReference type="Pfam" id="PF14791">
    <property type="entry name" value="DNA_pol_B_thumb"/>
    <property type="match status" value="1"/>
</dbReference>
<dbReference type="InterPro" id="IPR002054">
    <property type="entry name" value="DNA-dir_DNA_pol_X"/>
</dbReference>
<evidence type="ECO:0000256" key="2">
    <source>
        <dbReference type="ARBA" id="ARBA00022695"/>
    </source>
</evidence>
<gene>
    <name evidence="5" type="primary">polX</name>
    <name evidence="5" type="ORF">FG384_10500</name>
</gene>